<evidence type="ECO:0008006" key="2">
    <source>
        <dbReference type="Google" id="ProtNLM"/>
    </source>
</evidence>
<evidence type="ECO:0000313" key="1">
    <source>
        <dbReference type="EMBL" id="CEO43754.1"/>
    </source>
</evidence>
<protein>
    <recommendedName>
        <fullName evidence="2">DNA-binding protein</fullName>
    </recommendedName>
</protein>
<dbReference type="RefSeq" id="WP_002512000.1">
    <property type="nucleotide sequence ID" value="NZ_JAMAUC010000002.1"/>
</dbReference>
<sequence length="86" mass="10295">MNQLLSNEASQQLVSDIISLAEKLAIEKARQSQKRWLRQNEVMKEYRCTHADITNWEIAGLRKRRQGKSWYYDRKDIDEVLETLKQ</sequence>
<accession>A0A1L7RUZ2</accession>
<gene>
    <name evidence="1" type="primary">ORF_o49</name>
</gene>
<name>A0A1L7RUZ2_STASA</name>
<organism evidence="1">
    <name type="scientific">Staphylococcus saprophyticus</name>
    <dbReference type="NCBI Taxonomy" id="29385"/>
    <lineage>
        <taxon>Bacteria</taxon>
        <taxon>Bacillati</taxon>
        <taxon>Bacillota</taxon>
        <taxon>Bacilli</taxon>
        <taxon>Bacillales</taxon>
        <taxon>Staphylococcaceae</taxon>
        <taxon>Staphylococcus</taxon>
    </lineage>
</organism>
<proteinExistence type="predicted"/>
<dbReference type="AlphaFoldDB" id="A0A1L7RUZ2"/>
<reference evidence="1" key="1">
    <citation type="submission" date="2015-01" db="EMBL/GenBank/DDBJ databases">
        <title>Novel erm(44)-related macrolide-lincosamide-streptogramin B resistance gene in Staphylococcus saprophyticus.</title>
        <authorList>
            <person name="Wendlandt S."/>
            <person name="Hess S."/>
            <person name="Li J."/>
            <person name="Kadlec K."/>
            <person name="Wang Y."/>
            <person name="Fessler A.T."/>
            <person name="Schwarz S."/>
            <person name="Gallert C."/>
        </authorList>
    </citation>
    <scope>NUCLEOTIDE SEQUENCE</scope>
    <source>
        <strain evidence="1">Ab-7</strain>
    </source>
</reference>
<dbReference type="EMBL" id="LN795824">
    <property type="protein sequence ID" value="CEO43754.1"/>
    <property type="molecule type" value="Genomic_DNA"/>
</dbReference>